<organism evidence="2 3">
    <name type="scientific">Dictyostelium firmibasis</name>
    <dbReference type="NCBI Taxonomy" id="79012"/>
    <lineage>
        <taxon>Eukaryota</taxon>
        <taxon>Amoebozoa</taxon>
        <taxon>Evosea</taxon>
        <taxon>Eumycetozoa</taxon>
        <taxon>Dictyostelia</taxon>
        <taxon>Dictyosteliales</taxon>
        <taxon>Dictyosteliaceae</taxon>
        <taxon>Dictyostelium</taxon>
    </lineage>
</organism>
<dbReference type="Gene3D" id="2.60.120.200">
    <property type="match status" value="1"/>
</dbReference>
<feature type="chain" id="PRO_5043008419" description="GH16 domain-containing protein" evidence="1">
    <location>
        <begin position="26"/>
        <end position="747"/>
    </location>
</feature>
<proteinExistence type="predicted"/>
<gene>
    <name evidence="2" type="ORF">RB653_004110</name>
</gene>
<name>A0AAN7UA06_9MYCE</name>
<comment type="caution">
    <text evidence="2">The sequence shown here is derived from an EMBL/GenBank/DDBJ whole genome shotgun (WGS) entry which is preliminary data.</text>
</comment>
<protein>
    <recommendedName>
        <fullName evidence="4">GH16 domain-containing protein</fullName>
    </recommendedName>
</protein>
<dbReference type="AlphaFoldDB" id="A0AAN7UA06"/>
<keyword evidence="3" id="KW-1185">Reference proteome</keyword>
<sequence length="747" mass="83253">MIKNLKLILLLILVILFLSNDLVNCKITPTPKTLDESIETKEPVVGSEEIVETTKPSVATKSSPITKAPIITKKPTATVKPAVDVDEDSSNSISKKPVDPKFDPKSLFLCGNDIDEDLSEGSNFNAATSTAQDDPYQCYLSPKNVEYGKAMTLTLESKSCGGGEGSGDEEVKGSGKSVVSAVGSSSCLDHKISCAEVEHSDKMTYGVYSVIMAAAPASNTVTKIYASTGGKGQYSDIYFKVEGNTTVLKYGYTSYGKVTEFKNTISGSSFSIANNYTFYYSQDTLIWYFNTRQQGEINTKYAGPKSPPPPLRFRISLTNNENKQIKDSLLPTVASVKTFTYESVKCPSDSESSDENNWGPQKASYKYFSSNCTTYRPYWIFNETLNEEDGWTTKLSNGTLRIQNTYFERIGDNIAFGFNEYAKNLRFSNRISFPIKRHKYLMFWMNGGFKGGQSLAIYLTYKKSKIGSVNLGDFVIGGIQKEHWYKVIIPMKAFQITPPTITQMDGFMIQPTYDGYMDMAYFDDVMFSNGSICMEPLGQMDVFKNGQLENGDPTQSIANVNFDSVAMKYKGKATIEYQIENVNKLQLNFMNGSIGIDEYDGVIFNMFYYPDNAYIYQGQEDLESSQHTYQRPLDCKICLLDQVGTHEFPCLSLSEYVGGVFPSNKWIQLSIPWNDLAVDFYGAQIGGVVVKTDLGGIHQGTLYISQISAAKYKPPHVDESDSSDAFKLPTTHLLSVLLISFYFLFIF</sequence>
<reference evidence="2 3" key="1">
    <citation type="submission" date="2023-11" db="EMBL/GenBank/DDBJ databases">
        <title>Dfirmibasis_genome.</title>
        <authorList>
            <person name="Edelbroek B."/>
            <person name="Kjellin J."/>
            <person name="Jerlstrom-Hultqvist J."/>
            <person name="Soderbom F."/>
        </authorList>
    </citation>
    <scope>NUCLEOTIDE SEQUENCE [LARGE SCALE GENOMIC DNA]</scope>
    <source>
        <strain evidence="2 3">TNS-C-14</strain>
    </source>
</reference>
<evidence type="ECO:0000313" key="2">
    <source>
        <dbReference type="EMBL" id="KAK5582525.1"/>
    </source>
</evidence>
<evidence type="ECO:0000256" key="1">
    <source>
        <dbReference type="SAM" id="SignalP"/>
    </source>
</evidence>
<dbReference type="EMBL" id="JAVFKY010000001">
    <property type="protein sequence ID" value="KAK5582525.1"/>
    <property type="molecule type" value="Genomic_DNA"/>
</dbReference>
<evidence type="ECO:0000313" key="3">
    <source>
        <dbReference type="Proteomes" id="UP001344447"/>
    </source>
</evidence>
<accession>A0AAN7UA06</accession>
<dbReference type="Proteomes" id="UP001344447">
    <property type="component" value="Unassembled WGS sequence"/>
</dbReference>
<dbReference type="SUPFAM" id="SSF49899">
    <property type="entry name" value="Concanavalin A-like lectins/glucanases"/>
    <property type="match status" value="1"/>
</dbReference>
<keyword evidence="1" id="KW-0732">Signal</keyword>
<evidence type="ECO:0008006" key="4">
    <source>
        <dbReference type="Google" id="ProtNLM"/>
    </source>
</evidence>
<dbReference type="InterPro" id="IPR013320">
    <property type="entry name" value="ConA-like_dom_sf"/>
</dbReference>
<feature type="signal peptide" evidence="1">
    <location>
        <begin position="1"/>
        <end position="25"/>
    </location>
</feature>